<name>A0A8S2U257_9BILA</name>
<feature type="non-terminal residue" evidence="1">
    <location>
        <position position="1"/>
    </location>
</feature>
<gene>
    <name evidence="1" type="ORF">GIL414_LOCUS26387</name>
</gene>
<evidence type="ECO:0000313" key="2">
    <source>
        <dbReference type="Proteomes" id="UP000681720"/>
    </source>
</evidence>
<proteinExistence type="predicted"/>
<dbReference type="EMBL" id="CAJOBJ010038480">
    <property type="protein sequence ID" value="CAF4313471.1"/>
    <property type="molecule type" value="Genomic_DNA"/>
</dbReference>
<comment type="caution">
    <text evidence="1">The sequence shown here is derived from an EMBL/GenBank/DDBJ whole genome shotgun (WGS) entry which is preliminary data.</text>
</comment>
<dbReference type="Proteomes" id="UP000681720">
    <property type="component" value="Unassembled WGS sequence"/>
</dbReference>
<evidence type="ECO:0000313" key="1">
    <source>
        <dbReference type="EMBL" id="CAF4313471.1"/>
    </source>
</evidence>
<sequence length="44" mass="5191">MTAGKLDQITEDLKSMQFDDEEASKYFINYISDDTDRFNDNNNH</sequence>
<protein>
    <submittedName>
        <fullName evidence="1">Uncharacterized protein</fullName>
    </submittedName>
</protein>
<organism evidence="1 2">
    <name type="scientific">Rotaria magnacalcarata</name>
    <dbReference type="NCBI Taxonomy" id="392030"/>
    <lineage>
        <taxon>Eukaryota</taxon>
        <taxon>Metazoa</taxon>
        <taxon>Spiralia</taxon>
        <taxon>Gnathifera</taxon>
        <taxon>Rotifera</taxon>
        <taxon>Eurotatoria</taxon>
        <taxon>Bdelloidea</taxon>
        <taxon>Philodinida</taxon>
        <taxon>Philodinidae</taxon>
        <taxon>Rotaria</taxon>
    </lineage>
</organism>
<reference evidence="1" key="1">
    <citation type="submission" date="2021-02" db="EMBL/GenBank/DDBJ databases">
        <authorList>
            <person name="Nowell W R."/>
        </authorList>
    </citation>
    <scope>NUCLEOTIDE SEQUENCE</scope>
</reference>
<dbReference type="AlphaFoldDB" id="A0A8S2U257"/>
<accession>A0A8S2U257</accession>